<evidence type="ECO:0000313" key="3">
    <source>
        <dbReference type="Proteomes" id="UP000677054"/>
    </source>
</evidence>
<accession>A0A7R8XA79</accession>
<dbReference type="EMBL" id="CAJPEV010000438">
    <property type="protein sequence ID" value="CAG0885286.1"/>
    <property type="molecule type" value="Genomic_DNA"/>
</dbReference>
<reference evidence="2" key="1">
    <citation type="submission" date="2020-11" db="EMBL/GenBank/DDBJ databases">
        <authorList>
            <person name="Tran Van P."/>
        </authorList>
    </citation>
    <scope>NUCLEOTIDE SEQUENCE</scope>
</reference>
<protein>
    <submittedName>
        <fullName evidence="2">Uncharacterized protein</fullName>
    </submittedName>
</protein>
<gene>
    <name evidence="2" type="ORF">DSTB1V02_LOCUS3399</name>
</gene>
<keyword evidence="3" id="KW-1185">Reference proteome</keyword>
<proteinExistence type="predicted"/>
<sequence length="161" mass="18155">MPTGEGMFLHKNGMESLEVTQGFEIDVERVRVQIPDDRLPSSITSPPVMPLLMNVPALTLVRDCSGVFHTFPLDTAERGQTSCASQTNPCPYPEPNHIGAKGSSMQTLQTLRAEKAELLERVHILEKQLETSQRHLRTSEEEKISLLQTMKFLQEELKQKQ</sequence>
<organism evidence="2">
    <name type="scientific">Darwinula stevensoni</name>
    <dbReference type="NCBI Taxonomy" id="69355"/>
    <lineage>
        <taxon>Eukaryota</taxon>
        <taxon>Metazoa</taxon>
        <taxon>Ecdysozoa</taxon>
        <taxon>Arthropoda</taxon>
        <taxon>Crustacea</taxon>
        <taxon>Oligostraca</taxon>
        <taxon>Ostracoda</taxon>
        <taxon>Podocopa</taxon>
        <taxon>Podocopida</taxon>
        <taxon>Darwinulocopina</taxon>
        <taxon>Darwinuloidea</taxon>
        <taxon>Darwinulidae</taxon>
        <taxon>Darwinula</taxon>
    </lineage>
</organism>
<evidence type="ECO:0000256" key="1">
    <source>
        <dbReference type="SAM" id="Coils"/>
    </source>
</evidence>
<keyword evidence="1" id="KW-0175">Coiled coil</keyword>
<evidence type="ECO:0000313" key="2">
    <source>
        <dbReference type="EMBL" id="CAD7243481.1"/>
    </source>
</evidence>
<dbReference type="EMBL" id="LR899955">
    <property type="protein sequence ID" value="CAD7243481.1"/>
    <property type="molecule type" value="Genomic_DNA"/>
</dbReference>
<dbReference type="AlphaFoldDB" id="A0A7R8XA79"/>
<dbReference type="OrthoDB" id="43807at2759"/>
<feature type="coiled-coil region" evidence="1">
    <location>
        <begin position="108"/>
        <end position="156"/>
    </location>
</feature>
<name>A0A7R8XA79_9CRUS</name>
<dbReference type="Proteomes" id="UP000677054">
    <property type="component" value="Unassembled WGS sequence"/>
</dbReference>